<feature type="compositionally biased region" description="Pro residues" evidence="1">
    <location>
        <begin position="146"/>
        <end position="157"/>
    </location>
</feature>
<sequence>MRVSASSNRKPTPHKKRAIYIYIYKQRERKKERDIHNRPFVYSPRFFITFLTRHKKKCGKKAKKKSPDLHFPSLFFVLFLQLRMSAPHLFNAAETSFLPSTPQGTHHRLSTQIPPPRGAPCSPHRRCTRTPRWRLLHRPAALRAPPSSPSPAPPPQFPTLQRMPKPSPSPSPPPVPSPPAPHVVFFPDTVDGPRRPSRPAVWRIPAAAARKFHCGTRGLP</sequence>
<organism evidence="2 3">
    <name type="scientific">Trypanosoma rangeli SC58</name>
    <dbReference type="NCBI Taxonomy" id="429131"/>
    <lineage>
        <taxon>Eukaryota</taxon>
        <taxon>Discoba</taxon>
        <taxon>Euglenozoa</taxon>
        <taxon>Kinetoplastea</taxon>
        <taxon>Metakinetoplastina</taxon>
        <taxon>Trypanosomatida</taxon>
        <taxon>Trypanosomatidae</taxon>
        <taxon>Trypanosoma</taxon>
        <taxon>Herpetosoma</taxon>
    </lineage>
</organism>
<feature type="region of interest" description="Disordered" evidence="1">
    <location>
        <begin position="100"/>
        <end position="127"/>
    </location>
</feature>
<dbReference type="EMBL" id="AUPL01007636">
    <property type="protein sequence ID" value="ESL04998.1"/>
    <property type="molecule type" value="Genomic_DNA"/>
</dbReference>
<keyword evidence="3" id="KW-1185">Reference proteome</keyword>
<dbReference type="AlphaFoldDB" id="A0A061IRM3"/>
<dbReference type="VEuPathDB" id="TriTrypDB:TRSC58_07416"/>
<gene>
    <name evidence="2" type="ORF">TRSC58_07416</name>
</gene>
<evidence type="ECO:0000256" key="1">
    <source>
        <dbReference type="SAM" id="MobiDB-lite"/>
    </source>
</evidence>
<reference evidence="2 3" key="1">
    <citation type="submission" date="2013-07" db="EMBL/GenBank/DDBJ databases">
        <authorList>
            <person name="Stoco P.H."/>
            <person name="Wagner G."/>
            <person name="Gerber A."/>
            <person name="Zaha A."/>
            <person name="Thompson C."/>
            <person name="Bartholomeu D.C."/>
            <person name="Luckemeyer D.D."/>
            <person name="Bahia D."/>
            <person name="Loreto E."/>
            <person name="Prestes E.B."/>
            <person name="Lima F.M."/>
            <person name="Rodrigues-Luiz G."/>
            <person name="Vallejo G.A."/>
            <person name="Filho J.F."/>
            <person name="Monteiro K.M."/>
            <person name="Tyler K.M."/>
            <person name="de Almeida L.G."/>
            <person name="Ortiz M.F."/>
            <person name="Siervo M.A."/>
            <person name="de Moraes M.H."/>
            <person name="Cunha O.L."/>
            <person name="Mendonca-Neto R."/>
            <person name="Silva R."/>
            <person name="Teixeira S.M."/>
            <person name="Murta S.M."/>
            <person name="Sincero T.C."/>
            <person name="Mendes T.A."/>
            <person name="Urmenyi T.P."/>
            <person name="Silva V.G."/>
            <person name="da Rocha W.D."/>
            <person name="Andersson B."/>
            <person name="Romanha A.J."/>
            <person name="Steindel M."/>
            <person name="de Vasconcelos A.T."/>
            <person name="Grisard E.C."/>
        </authorList>
    </citation>
    <scope>NUCLEOTIDE SEQUENCE [LARGE SCALE GENOMIC DNA]</scope>
    <source>
        <strain evidence="2 3">SC58</strain>
    </source>
</reference>
<name>A0A061IRM3_TRYRA</name>
<proteinExistence type="predicted"/>
<accession>A0A061IRM3</accession>
<dbReference type="Proteomes" id="UP000031737">
    <property type="component" value="Unassembled WGS sequence"/>
</dbReference>
<comment type="caution">
    <text evidence="2">The sequence shown here is derived from an EMBL/GenBank/DDBJ whole genome shotgun (WGS) entry which is preliminary data.</text>
</comment>
<feature type="compositionally biased region" description="Pro residues" evidence="1">
    <location>
        <begin position="165"/>
        <end position="181"/>
    </location>
</feature>
<evidence type="ECO:0000313" key="2">
    <source>
        <dbReference type="EMBL" id="ESL04998.1"/>
    </source>
</evidence>
<feature type="region of interest" description="Disordered" evidence="1">
    <location>
        <begin position="140"/>
        <end position="201"/>
    </location>
</feature>
<protein>
    <submittedName>
        <fullName evidence="2">Uncharacterized protein</fullName>
    </submittedName>
</protein>
<evidence type="ECO:0000313" key="3">
    <source>
        <dbReference type="Proteomes" id="UP000031737"/>
    </source>
</evidence>